<dbReference type="InterPro" id="IPR036875">
    <property type="entry name" value="Znf_CCHC_sf"/>
</dbReference>
<dbReference type="OrthoDB" id="2507259at2759"/>
<dbReference type="Pfam" id="PF00098">
    <property type="entry name" value="zf-CCHC"/>
    <property type="match status" value="1"/>
</dbReference>
<evidence type="ECO:0000313" key="5">
    <source>
        <dbReference type="EMBL" id="OAV97293.1"/>
    </source>
</evidence>
<protein>
    <submittedName>
        <fullName evidence="6">CCHC-type domain-containing protein</fullName>
    </submittedName>
</protein>
<evidence type="ECO:0000313" key="6">
    <source>
        <dbReference type="EnsemblFungi" id="PTTG_26115-t43_1-p1"/>
    </source>
</evidence>
<dbReference type="Gene3D" id="4.10.60.10">
    <property type="entry name" value="Zinc finger, CCHC-type"/>
    <property type="match status" value="1"/>
</dbReference>
<dbReference type="STRING" id="630390.A0A180GZ52"/>
<dbReference type="EMBL" id="ADAS02000014">
    <property type="protein sequence ID" value="OAV97293.1"/>
    <property type="molecule type" value="Genomic_DNA"/>
</dbReference>
<dbReference type="GO" id="GO:0006397">
    <property type="term" value="P:mRNA processing"/>
    <property type="evidence" value="ECO:0007669"/>
    <property type="project" value="UniProtKB-KW"/>
</dbReference>
<reference evidence="6" key="4">
    <citation type="submission" date="2025-05" db="UniProtKB">
        <authorList>
            <consortium name="EnsemblFungi"/>
        </authorList>
    </citation>
    <scope>IDENTIFICATION</scope>
    <source>
        <strain evidence="6">isolate 1-1 / race 1 (BBBD)</strain>
    </source>
</reference>
<sequence>MFYNTEKQTKAESSLQNLKQRKTVGQYTHQFILYAHKTGWEPRTLVGLYTQGLKKEVRVALVLSRAQFITLAAVLNMALKIANELNGVKSNNVPPTSATNSDAMDISAMRGQLLESERSQMMWEGLCFWCGKQGHQSRECPDKGKGKGVARVAEMEELDQWRSGAKSFGEEGAAEGSKKAELGTDGYAPPELKQGVVTYHDHHSSSNQIPGGFGSYT</sequence>
<name>A0A180GZ52_PUCT1</name>
<reference evidence="6 7" key="3">
    <citation type="journal article" date="2017" name="G3 (Bethesda)">
        <title>Comparative analysis highlights variable genome content of wheat rusts and divergence of the mating loci.</title>
        <authorList>
            <person name="Cuomo C.A."/>
            <person name="Bakkeren G."/>
            <person name="Khalil H.B."/>
            <person name="Panwar V."/>
            <person name="Joly D."/>
            <person name="Linning R."/>
            <person name="Sakthikumar S."/>
            <person name="Song X."/>
            <person name="Adiconis X."/>
            <person name="Fan L."/>
            <person name="Goldberg J.M."/>
            <person name="Levin J.Z."/>
            <person name="Young S."/>
            <person name="Zeng Q."/>
            <person name="Anikster Y."/>
            <person name="Bruce M."/>
            <person name="Wang M."/>
            <person name="Yin C."/>
            <person name="McCallum B."/>
            <person name="Szabo L.J."/>
            <person name="Hulbert S."/>
            <person name="Chen X."/>
            <person name="Fellers J.P."/>
        </authorList>
    </citation>
    <scope>NUCLEOTIDE SEQUENCE</scope>
    <source>
        <strain evidence="7">Isolate 1-1 / race 1 (BBBD)</strain>
        <strain evidence="6">isolate 1-1 / race 1 (BBBD)</strain>
    </source>
</reference>
<evidence type="ECO:0000256" key="1">
    <source>
        <dbReference type="ARBA" id="ARBA00022664"/>
    </source>
</evidence>
<dbReference type="SUPFAM" id="SSF57756">
    <property type="entry name" value="Retrovirus zinc finger-like domains"/>
    <property type="match status" value="1"/>
</dbReference>
<keyword evidence="2" id="KW-0862">Zinc</keyword>
<dbReference type="AlphaFoldDB" id="A0A180GZ52"/>
<reference evidence="5" key="1">
    <citation type="submission" date="2009-11" db="EMBL/GenBank/DDBJ databases">
        <authorList>
            <consortium name="The Broad Institute Genome Sequencing Platform"/>
            <person name="Ward D."/>
            <person name="Feldgarden M."/>
            <person name="Earl A."/>
            <person name="Young S.K."/>
            <person name="Zeng Q."/>
            <person name="Koehrsen M."/>
            <person name="Alvarado L."/>
            <person name="Berlin A."/>
            <person name="Bochicchio J."/>
            <person name="Borenstein D."/>
            <person name="Chapman S.B."/>
            <person name="Chen Z."/>
            <person name="Engels R."/>
            <person name="Freedman E."/>
            <person name="Gellesch M."/>
            <person name="Goldberg J."/>
            <person name="Griggs A."/>
            <person name="Gujja S."/>
            <person name="Heilman E."/>
            <person name="Heiman D."/>
            <person name="Hepburn T."/>
            <person name="Howarth C."/>
            <person name="Jen D."/>
            <person name="Larson L."/>
            <person name="Lewis B."/>
            <person name="Mehta T."/>
            <person name="Park D."/>
            <person name="Pearson M."/>
            <person name="Roberts A."/>
            <person name="Saif S."/>
            <person name="Shea T."/>
            <person name="Shenoy N."/>
            <person name="Sisk P."/>
            <person name="Stolte C."/>
            <person name="Sykes S."/>
            <person name="Thomson T."/>
            <person name="Walk T."/>
            <person name="White J."/>
            <person name="Yandava C."/>
            <person name="Izard J."/>
            <person name="Baranova O.V."/>
            <person name="Blanton J.M."/>
            <person name="Tanner A.C."/>
            <person name="Dewhirst F.E."/>
            <person name="Haas B."/>
            <person name="Nusbaum C."/>
            <person name="Birren B."/>
        </authorList>
    </citation>
    <scope>NUCLEOTIDE SEQUENCE [LARGE SCALE GENOMIC DNA]</scope>
    <source>
        <strain evidence="5">1-1 BBBD Race 1</strain>
    </source>
</reference>
<accession>A0A180GZ52</accession>
<reference evidence="5" key="2">
    <citation type="submission" date="2016-05" db="EMBL/GenBank/DDBJ databases">
        <title>Comparative analysis highlights variable genome content of wheat rusts and divergence of the mating loci.</title>
        <authorList>
            <person name="Cuomo C.A."/>
            <person name="Bakkeren G."/>
            <person name="Szabo L."/>
            <person name="Khalil H."/>
            <person name="Joly D."/>
            <person name="Goldberg J."/>
            <person name="Young S."/>
            <person name="Zeng Q."/>
            <person name="Fellers J."/>
        </authorList>
    </citation>
    <scope>NUCLEOTIDE SEQUENCE [LARGE SCALE GENOMIC DNA]</scope>
    <source>
        <strain evidence="5">1-1 BBBD Race 1</strain>
    </source>
</reference>
<keyword evidence="2" id="KW-0479">Metal-binding</keyword>
<feature type="compositionally biased region" description="Low complexity" evidence="3">
    <location>
        <begin position="163"/>
        <end position="175"/>
    </location>
</feature>
<dbReference type="SMART" id="SM00343">
    <property type="entry name" value="ZnF_C2HC"/>
    <property type="match status" value="1"/>
</dbReference>
<dbReference type="PROSITE" id="PS50158">
    <property type="entry name" value="ZF_CCHC"/>
    <property type="match status" value="1"/>
</dbReference>
<dbReference type="Proteomes" id="UP000005240">
    <property type="component" value="Unassembled WGS sequence"/>
</dbReference>
<evidence type="ECO:0000256" key="3">
    <source>
        <dbReference type="SAM" id="MobiDB-lite"/>
    </source>
</evidence>
<evidence type="ECO:0000313" key="7">
    <source>
        <dbReference type="Proteomes" id="UP000005240"/>
    </source>
</evidence>
<gene>
    <name evidence="5" type="ORF">PTTG_26115</name>
</gene>
<keyword evidence="2" id="KW-0863">Zinc-finger</keyword>
<feature type="region of interest" description="Disordered" evidence="3">
    <location>
        <begin position="161"/>
        <end position="193"/>
    </location>
</feature>
<dbReference type="GO" id="GO:0008270">
    <property type="term" value="F:zinc ion binding"/>
    <property type="evidence" value="ECO:0007669"/>
    <property type="project" value="UniProtKB-KW"/>
</dbReference>
<keyword evidence="1" id="KW-0507">mRNA processing</keyword>
<keyword evidence="7" id="KW-1185">Reference proteome</keyword>
<evidence type="ECO:0000256" key="2">
    <source>
        <dbReference type="PROSITE-ProRule" id="PRU00047"/>
    </source>
</evidence>
<proteinExistence type="predicted"/>
<dbReference type="InterPro" id="IPR001878">
    <property type="entry name" value="Znf_CCHC"/>
</dbReference>
<dbReference type="VEuPathDB" id="FungiDB:PTTG_26115"/>
<dbReference type="EnsemblFungi" id="PTTG_26115-t43_1">
    <property type="protein sequence ID" value="PTTG_26115-t43_1-p1"/>
    <property type="gene ID" value="PTTG_26115"/>
</dbReference>
<dbReference type="GO" id="GO:0003676">
    <property type="term" value="F:nucleic acid binding"/>
    <property type="evidence" value="ECO:0007669"/>
    <property type="project" value="InterPro"/>
</dbReference>
<feature type="domain" description="CCHC-type" evidence="4">
    <location>
        <begin position="127"/>
        <end position="142"/>
    </location>
</feature>
<evidence type="ECO:0000259" key="4">
    <source>
        <dbReference type="PROSITE" id="PS50158"/>
    </source>
</evidence>
<organism evidence="5">
    <name type="scientific">Puccinia triticina (isolate 1-1 / race 1 (BBBD))</name>
    <name type="common">Brown leaf rust fungus</name>
    <dbReference type="NCBI Taxonomy" id="630390"/>
    <lineage>
        <taxon>Eukaryota</taxon>
        <taxon>Fungi</taxon>
        <taxon>Dikarya</taxon>
        <taxon>Basidiomycota</taxon>
        <taxon>Pucciniomycotina</taxon>
        <taxon>Pucciniomycetes</taxon>
        <taxon>Pucciniales</taxon>
        <taxon>Pucciniaceae</taxon>
        <taxon>Puccinia</taxon>
    </lineage>
</organism>